<feature type="compositionally biased region" description="Polar residues" evidence="10">
    <location>
        <begin position="272"/>
        <end position="284"/>
    </location>
</feature>
<dbReference type="Pfam" id="PF12130">
    <property type="entry name" value="bMERB_dom"/>
    <property type="match status" value="1"/>
</dbReference>
<dbReference type="GO" id="GO:0046872">
    <property type="term" value="F:metal ion binding"/>
    <property type="evidence" value="ECO:0007669"/>
    <property type="project" value="UniProtKB-KW"/>
</dbReference>
<dbReference type="Pfam" id="PF00307">
    <property type="entry name" value="CH"/>
    <property type="match status" value="1"/>
</dbReference>
<dbReference type="InterPro" id="IPR036872">
    <property type="entry name" value="CH_dom_sf"/>
</dbReference>
<accession>A0A553NEH3</accession>
<evidence type="ECO:0000256" key="8">
    <source>
        <dbReference type="PROSITE-ProRule" id="PRU00125"/>
    </source>
</evidence>
<feature type="compositionally biased region" description="Polar residues" evidence="10">
    <location>
        <begin position="294"/>
        <end position="305"/>
    </location>
</feature>
<dbReference type="OMA" id="GHNKSTH"/>
<feature type="region of interest" description="Disordered" evidence="10">
    <location>
        <begin position="381"/>
        <end position="405"/>
    </location>
</feature>
<keyword evidence="2" id="KW-0597">Phosphoprotein</keyword>
<evidence type="ECO:0000256" key="2">
    <source>
        <dbReference type="ARBA" id="ARBA00022553"/>
    </source>
</evidence>
<keyword evidence="6 8" id="KW-0440">LIM domain</keyword>
<dbReference type="SMART" id="SM00132">
    <property type="entry name" value="LIM"/>
    <property type="match status" value="1"/>
</dbReference>
<feature type="compositionally biased region" description="Pro residues" evidence="10">
    <location>
        <begin position="775"/>
        <end position="786"/>
    </location>
</feature>
<keyword evidence="3 8" id="KW-0479">Metal-binding</keyword>
<dbReference type="InterPro" id="IPR022735">
    <property type="entry name" value="bMERB_dom"/>
</dbReference>
<organism evidence="14 15">
    <name type="scientific">Tigriopus californicus</name>
    <name type="common">Marine copepod</name>
    <dbReference type="NCBI Taxonomy" id="6832"/>
    <lineage>
        <taxon>Eukaryota</taxon>
        <taxon>Metazoa</taxon>
        <taxon>Ecdysozoa</taxon>
        <taxon>Arthropoda</taxon>
        <taxon>Crustacea</taxon>
        <taxon>Multicrustacea</taxon>
        <taxon>Hexanauplia</taxon>
        <taxon>Copepoda</taxon>
        <taxon>Harpacticoida</taxon>
        <taxon>Harpacticidae</taxon>
        <taxon>Tigriopus</taxon>
    </lineage>
</organism>
<evidence type="ECO:0000256" key="4">
    <source>
        <dbReference type="ARBA" id="ARBA00022753"/>
    </source>
</evidence>
<feature type="compositionally biased region" description="Acidic residues" evidence="10">
    <location>
        <begin position="679"/>
        <end position="689"/>
    </location>
</feature>
<feature type="compositionally biased region" description="Basic and acidic residues" evidence="10">
    <location>
        <begin position="458"/>
        <end position="475"/>
    </location>
</feature>
<feature type="compositionally biased region" description="Polar residues" evidence="10">
    <location>
        <begin position="759"/>
        <end position="770"/>
    </location>
</feature>
<feature type="compositionally biased region" description="Basic and acidic residues" evidence="10">
    <location>
        <begin position="610"/>
        <end position="620"/>
    </location>
</feature>
<dbReference type="SUPFAM" id="SSF57716">
    <property type="entry name" value="Glucocorticoid receptor-like (DNA-binding domain)"/>
    <property type="match status" value="1"/>
</dbReference>
<keyword evidence="4" id="KW-0967">Endosome</keyword>
<evidence type="ECO:0000259" key="12">
    <source>
        <dbReference type="PROSITE" id="PS50023"/>
    </source>
</evidence>
<comment type="caution">
    <text evidence="14">The sequence shown here is derived from an EMBL/GenBank/DDBJ whole genome shotgun (WGS) entry which is preliminary data.</text>
</comment>
<protein>
    <recommendedName>
        <fullName evidence="16">MICAL-like protein 1</fullName>
    </recommendedName>
</protein>
<evidence type="ECO:0008006" key="16">
    <source>
        <dbReference type="Google" id="ProtNLM"/>
    </source>
</evidence>
<feature type="compositionally biased region" description="Polar residues" evidence="10">
    <location>
        <begin position="804"/>
        <end position="823"/>
    </location>
</feature>
<evidence type="ECO:0000259" key="11">
    <source>
        <dbReference type="PROSITE" id="PS50021"/>
    </source>
</evidence>
<dbReference type="PANTHER" id="PTHR23167">
    <property type="entry name" value="CALPONIN HOMOLOGY DOMAIN-CONTAINING PROTEIN DDB_G0272472-RELATED"/>
    <property type="match status" value="1"/>
</dbReference>
<dbReference type="Gene3D" id="1.10.418.10">
    <property type="entry name" value="Calponin-like domain"/>
    <property type="match status" value="1"/>
</dbReference>
<dbReference type="GO" id="GO:0005768">
    <property type="term" value="C:endosome"/>
    <property type="evidence" value="ECO:0007669"/>
    <property type="project" value="UniProtKB-SubCell"/>
</dbReference>
<feature type="compositionally biased region" description="Low complexity" evidence="10">
    <location>
        <begin position="125"/>
        <end position="134"/>
    </location>
</feature>
<feature type="compositionally biased region" description="Basic and acidic residues" evidence="10">
    <location>
        <begin position="306"/>
        <end position="315"/>
    </location>
</feature>
<dbReference type="Pfam" id="PF00412">
    <property type="entry name" value="LIM"/>
    <property type="match status" value="1"/>
</dbReference>
<feature type="region of interest" description="Disordered" evidence="10">
    <location>
        <begin position="419"/>
        <end position="533"/>
    </location>
</feature>
<evidence type="ECO:0000256" key="7">
    <source>
        <dbReference type="ARBA" id="ARBA00023054"/>
    </source>
</evidence>
<dbReference type="CDD" id="cd09400">
    <property type="entry name" value="LIM_like_1"/>
    <property type="match status" value="1"/>
</dbReference>
<dbReference type="EMBL" id="VCGU01000458">
    <property type="protein sequence ID" value="TRY63840.1"/>
    <property type="molecule type" value="Genomic_DNA"/>
</dbReference>
<keyword evidence="5 8" id="KW-0862">Zinc</keyword>
<feature type="region of interest" description="Disordered" evidence="10">
    <location>
        <begin position="227"/>
        <end position="343"/>
    </location>
</feature>
<dbReference type="FunFam" id="1.10.418.10:FF:000023">
    <property type="entry name" value="EH domain-binding protein 1 isoform X1"/>
    <property type="match status" value="1"/>
</dbReference>
<feature type="region of interest" description="Disordered" evidence="10">
    <location>
        <begin position="570"/>
        <end position="864"/>
    </location>
</feature>
<dbReference type="STRING" id="6832.A0A553NEH3"/>
<feature type="compositionally biased region" description="Low complexity" evidence="10">
    <location>
        <begin position="395"/>
        <end position="405"/>
    </location>
</feature>
<dbReference type="InterPro" id="IPR001715">
    <property type="entry name" value="CH_dom"/>
</dbReference>
<evidence type="ECO:0000256" key="3">
    <source>
        <dbReference type="ARBA" id="ARBA00022723"/>
    </source>
</evidence>
<dbReference type="PANTHER" id="PTHR23167:SF84">
    <property type="entry name" value="ALPHA ACTININ 3-RELATED"/>
    <property type="match status" value="1"/>
</dbReference>
<dbReference type="PROSITE" id="PS51848">
    <property type="entry name" value="BMERB"/>
    <property type="match status" value="1"/>
</dbReference>
<evidence type="ECO:0000313" key="15">
    <source>
        <dbReference type="Proteomes" id="UP000318571"/>
    </source>
</evidence>
<feature type="domain" description="BMERB" evidence="13">
    <location>
        <begin position="851"/>
        <end position="991"/>
    </location>
</feature>
<proteinExistence type="predicted"/>
<feature type="compositionally biased region" description="Low complexity" evidence="10">
    <location>
        <begin position="694"/>
        <end position="714"/>
    </location>
</feature>
<dbReference type="SMART" id="SM00033">
    <property type="entry name" value="CH"/>
    <property type="match status" value="1"/>
</dbReference>
<feature type="compositionally biased region" description="Polar residues" evidence="10">
    <location>
        <begin position="571"/>
        <end position="580"/>
    </location>
</feature>
<name>A0A553NEH3_TIGCA</name>
<dbReference type="PROSITE" id="PS50021">
    <property type="entry name" value="CH"/>
    <property type="match status" value="1"/>
</dbReference>
<dbReference type="PROSITE" id="PS50023">
    <property type="entry name" value="LIM_DOMAIN_2"/>
    <property type="match status" value="1"/>
</dbReference>
<keyword evidence="15" id="KW-1185">Reference proteome</keyword>
<evidence type="ECO:0000256" key="1">
    <source>
        <dbReference type="ARBA" id="ARBA00004177"/>
    </source>
</evidence>
<evidence type="ECO:0000259" key="13">
    <source>
        <dbReference type="PROSITE" id="PS51848"/>
    </source>
</evidence>
<feature type="coiled-coil region" evidence="9">
    <location>
        <begin position="864"/>
        <end position="898"/>
    </location>
</feature>
<feature type="compositionally biased region" description="Basic and acidic residues" evidence="10">
    <location>
        <begin position="430"/>
        <end position="444"/>
    </location>
</feature>
<evidence type="ECO:0000256" key="10">
    <source>
        <dbReference type="SAM" id="MobiDB-lite"/>
    </source>
</evidence>
<dbReference type="InterPro" id="IPR001781">
    <property type="entry name" value="Znf_LIM"/>
</dbReference>
<dbReference type="AlphaFoldDB" id="A0A553NEH3"/>
<feature type="domain" description="LIM zinc-binding" evidence="12">
    <location>
        <begin position="152"/>
        <end position="213"/>
    </location>
</feature>
<feature type="compositionally biased region" description="Polar residues" evidence="10">
    <location>
        <begin position="641"/>
        <end position="657"/>
    </location>
</feature>
<sequence length="1020" mass="112718">MAFLEGTKALEKWCKVVTADYESVNIVNMSTSWRNGLGFCAIIHHFRPELIDFESLDEDDILGNNILAFSVGEQHLSIPALLDPQDMVECELLDRLSILTYLSQFYQAFHGATAPSTGKAKRTGSSRSSSATSSPVKSLATSKMPMIGRRNEPCKMCGKVVFILERLNVTGKLLHRTCFKCARCGTQLNIVNYYETEKGDYCCDVCPDEETNQEKVVEANKRMVSEHLDSGLENSSSESEDEDNNNSNGYVDSGGHSTCPKTESDGLDNHVASITKNLDENLNVTPKPKASCLPNENETCQNESSKQQEEGKTEVVSDQQGTNDNHTENGGQADGGEEEHVALDIKEPSKVDDEDVISNIAVQSNVEVLNAERDLAAKALDINDDSRPEPGDAISASNNANESENVPLPLLTRVEDNMLPDADETTSSIRSDEANKPQEVKENMPCKMVPPEPFTESVTEHVTEPETEPETKVTSEPETEPITELVTEVASEPVTEAGIEEDETEVVSEPVTKTGTKDETEVVSEPVTEAGTEDAIGDATDVADYHAHIVSVPTVLIERKAPEVIVEDVTLEQSKSNLGQDNEETQKVYPGEMNPFGDEDENEQPSTPQEKPDKESKPEDTSTNPFGSDFEDSDDEKPNKLVTNVSKPEIVTTQGPLANNEPPPKPPRINASLNPFGSDFEEEDDDEDSQVTYRSSRSGSLRSPSPTPSSASSMRSRKKRKAPKPPGASSTPIASPRTSVVRAGPVPSPRGLTPRAASPTLSVASTVSFHNKTRPAPPPPRPPPPKDLPKQRKDQDNQKRRSQMIETGSISSECSSVTQTSGAPSIILTPLSPDKAIEGQWKKKKGPAPPRPIPQKRQVKKIPRKAVNTELHDIEIKQQELERQGVKLEKTIRELCDRNDRERCEQGLDITDRDSLGPEVEDLIIQLFDLVNEKNDLFRRQTELIYMKRDHRLEEEHADIEHQIRLLMVETQKSDEDKAREDKLITRLMEIMGLEKDKAKRLKRKILNTLSVSTTSLRKS</sequence>
<feature type="compositionally biased region" description="Basic and acidic residues" evidence="10">
    <location>
        <begin position="787"/>
        <end position="799"/>
    </location>
</feature>
<evidence type="ECO:0000313" key="14">
    <source>
        <dbReference type="EMBL" id="TRY63840.1"/>
    </source>
</evidence>
<evidence type="ECO:0000256" key="6">
    <source>
        <dbReference type="ARBA" id="ARBA00023038"/>
    </source>
</evidence>
<dbReference type="Proteomes" id="UP000318571">
    <property type="component" value="Chromosome 10"/>
</dbReference>
<dbReference type="SUPFAM" id="SSF47576">
    <property type="entry name" value="Calponin-homology domain, CH-domain"/>
    <property type="match status" value="1"/>
</dbReference>
<gene>
    <name evidence="14" type="ORF">TCAL_06865</name>
</gene>
<feature type="region of interest" description="Disordered" evidence="10">
    <location>
        <begin position="114"/>
        <end position="142"/>
    </location>
</feature>
<comment type="subcellular location">
    <subcellularLocation>
        <location evidence="1">Endosome</location>
    </subcellularLocation>
</comment>
<dbReference type="InterPro" id="IPR050540">
    <property type="entry name" value="F-actin_Monoox_Mical"/>
</dbReference>
<dbReference type="SMART" id="SM01203">
    <property type="entry name" value="DUF3585"/>
    <property type="match status" value="1"/>
</dbReference>
<feature type="compositionally biased region" description="Polar residues" evidence="10">
    <location>
        <begin position="316"/>
        <end position="330"/>
    </location>
</feature>
<evidence type="ECO:0000256" key="5">
    <source>
        <dbReference type="ARBA" id="ARBA00022833"/>
    </source>
</evidence>
<feature type="domain" description="Calponin-homology (CH)" evidence="11">
    <location>
        <begin position="4"/>
        <end position="110"/>
    </location>
</feature>
<keyword evidence="7 9" id="KW-0175">Coiled coil</keyword>
<reference evidence="14 15" key="1">
    <citation type="journal article" date="2018" name="Nat. Ecol. Evol.">
        <title>Genomic signatures of mitonuclear coevolution across populations of Tigriopus californicus.</title>
        <authorList>
            <person name="Barreto F.S."/>
            <person name="Watson E.T."/>
            <person name="Lima T.G."/>
            <person name="Willett C.S."/>
            <person name="Edmands S."/>
            <person name="Li W."/>
            <person name="Burton R.S."/>
        </authorList>
    </citation>
    <scope>NUCLEOTIDE SEQUENCE [LARGE SCALE GENOMIC DNA]</scope>
    <source>
        <strain evidence="14 15">San Diego</strain>
    </source>
</reference>
<evidence type="ECO:0000256" key="9">
    <source>
        <dbReference type="SAM" id="Coils"/>
    </source>
</evidence>
<dbReference type="Gene3D" id="2.10.110.10">
    <property type="entry name" value="Cysteine Rich Protein"/>
    <property type="match status" value="1"/>
</dbReference>